<dbReference type="SUPFAM" id="SSF53335">
    <property type="entry name" value="S-adenosyl-L-methionine-dependent methyltransferases"/>
    <property type="match status" value="1"/>
</dbReference>
<dbReference type="Proteomes" id="UP001165740">
    <property type="component" value="Chromosome 15"/>
</dbReference>
<evidence type="ECO:0000259" key="2">
    <source>
        <dbReference type="Pfam" id="PF13383"/>
    </source>
</evidence>
<dbReference type="AlphaFoldDB" id="A0A9W2YZW3"/>
<evidence type="ECO:0000256" key="1">
    <source>
        <dbReference type="SAM" id="Phobius"/>
    </source>
</evidence>
<keyword evidence="1" id="KW-0472">Membrane</keyword>
<dbReference type="GeneID" id="106077025"/>
<dbReference type="RefSeq" id="XP_055868242.1">
    <property type="nucleotide sequence ID" value="XM_056012267.1"/>
</dbReference>
<gene>
    <name evidence="4 5" type="primary">LOC106077025</name>
</gene>
<dbReference type="RefSeq" id="XP_055868243.1">
    <property type="nucleotide sequence ID" value="XM_056012268.1"/>
</dbReference>
<sequence length="304" mass="34667">MTFRNNLCVYNVLLFLCLVLVTLYVNQQRNMILIRLDAYETKQGILNKVTRTVEDLGSGPLMSLREKGIVDSLVGLDLDSLSNETLLITLHSNLDNLNSLCRRKLRLGDVSDGGWEICDDADVRPREPCIIYSFGINYDFSFDEAAAALYGCHVFSFDPSMNLVKDHFDRSPKVHFSSLGLSGQSFINKDNWTMLTLKEIRRRLGHKSSSIDVIKMDVEGSEWQALPEMIQSGELPGNVKQVLLEYHLGSTLKSVRLAELKVVKNLERIGFKKFYVHKNPFCRTKDTEMPSPLTNCYEVSYLRR</sequence>
<name>A0A9W2YZW3_BIOGL</name>
<protein>
    <submittedName>
        <fullName evidence="4 5">Probable methyltransferase-like protein 24</fullName>
    </submittedName>
</protein>
<dbReference type="InterPro" id="IPR029063">
    <property type="entry name" value="SAM-dependent_MTases_sf"/>
</dbReference>
<dbReference type="OMA" id="KRTSCYE"/>
<accession>A0A9W2YZW3</accession>
<proteinExistence type="predicted"/>
<reference evidence="4 5" key="1">
    <citation type="submission" date="2025-04" db="UniProtKB">
        <authorList>
            <consortium name="RefSeq"/>
        </authorList>
    </citation>
    <scope>IDENTIFICATION</scope>
</reference>
<dbReference type="PANTHER" id="PTHR32026">
    <property type="entry name" value="METHYLTRANSFERASE-LIKE PROTEIN 24"/>
    <property type="match status" value="1"/>
</dbReference>
<keyword evidence="1" id="KW-1133">Transmembrane helix</keyword>
<evidence type="ECO:0000313" key="5">
    <source>
        <dbReference type="RefSeq" id="XP_055868243.1"/>
    </source>
</evidence>
<feature type="transmembrane region" description="Helical" evidence="1">
    <location>
        <begin position="7"/>
        <end position="25"/>
    </location>
</feature>
<evidence type="ECO:0000313" key="3">
    <source>
        <dbReference type="Proteomes" id="UP001165740"/>
    </source>
</evidence>
<keyword evidence="3" id="KW-1185">Reference proteome</keyword>
<dbReference type="InterPro" id="IPR026913">
    <property type="entry name" value="METTL24"/>
</dbReference>
<dbReference type="OrthoDB" id="10006218at2759"/>
<dbReference type="InterPro" id="IPR025714">
    <property type="entry name" value="Methyltranfer_dom"/>
</dbReference>
<feature type="domain" description="Methyltransferase" evidence="2">
    <location>
        <begin position="98"/>
        <end position="283"/>
    </location>
</feature>
<keyword evidence="1" id="KW-0812">Transmembrane</keyword>
<organism evidence="3 4">
    <name type="scientific">Biomphalaria glabrata</name>
    <name type="common">Bloodfluke planorb</name>
    <name type="synonym">Freshwater snail</name>
    <dbReference type="NCBI Taxonomy" id="6526"/>
    <lineage>
        <taxon>Eukaryota</taxon>
        <taxon>Metazoa</taxon>
        <taxon>Spiralia</taxon>
        <taxon>Lophotrochozoa</taxon>
        <taxon>Mollusca</taxon>
        <taxon>Gastropoda</taxon>
        <taxon>Heterobranchia</taxon>
        <taxon>Euthyneura</taxon>
        <taxon>Panpulmonata</taxon>
        <taxon>Hygrophila</taxon>
        <taxon>Lymnaeoidea</taxon>
        <taxon>Planorbidae</taxon>
        <taxon>Biomphalaria</taxon>
    </lineage>
</organism>
<dbReference type="Pfam" id="PF13383">
    <property type="entry name" value="Methyltransf_22"/>
    <property type="match status" value="1"/>
</dbReference>
<dbReference type="PANTHER" id="PTHR32026:SF10">
    <property type="entry name" value="METHYLTRANSFERASE-LIKE PROTEIN 24-RELATED"/>
    <property type="match status" value="1"/>
</dbReference>
<evidence type="ECO:0000313" key="4">
    <source>
        <dbReference type="RefSeq" id="XP_055868242.1"/>
    </source>
</evidence>